<dbReference type="Proteomes" id="UP000051841">
    <property type="component" value="Unassembled WGS sequence"/>
</dbReference>
<sequence length="124" mass="14892">MIYDLVADFVSSLKDEDIYKTYIEARQRVVSHETLSREIRTLERYRDEKEALSQYGEYANTKELDEKISKQRLLIDSYEEMREYRKALLDLNNYLDELNSIIFANISDELVLGRMGKIYARHRR</sequence>
<dbReference type="PATRIC" id="fig|1410657.5.peg.711"/>
<gene>
    <name evidence="1" type="ORF">IV49_GL000684</name>
</gene>
<protein>
    <recommendedName>
        <fullName evidence="3">YlbF family regulator</fullName>
    </recommendedName>
</protein>
<organism evidence="1 2">
    <name type="scientific">Kandleria vitulina DSM 20405</name>
    <dbReference type="NCBI Taxonomy" id="1410657"/>
    <lineage>
        <taxon>Bacteria</taxon>
        <taxon>Bacillati</taxon>
        <taxon>Bacillota</taxon>
        <taxon>Erysipelotrichia</taxon>
        <taxon>Erysipelotrichales</taxon>
        <taxon>Coprobacillaceae</taxon>
        <taxon>Kandleria</taxon>
    </lineage>
</organism>
<dbReference type="AlphaFoldDB" id="A0A0R2HLI1"/>
<dbReference type="InterPro" id="IPR010368">
    <property type="entry name" value="Com_YlbF"/>
</dbReference>
<evidence type="ECO:0008006" key="3">
    <source>
        <dbReference type="Google" id="ProtNLM"/>
    </source>
</evidence>
<accession>A0A0R2HLI1</accession>
<dbReference type="Pfam" id="PF06133">
    <property type="entry name" value="Com_YlbF"/>
    <property type="match status" value="1"/>
</dbReference>
<evidence type="ECO:0000313" key="2">
    <source>
        <dbReference type="Proteomes" id="UP000051841"/>
    </source>
</evidence>
<dbReference type="RefSeq" id="WP_029070364.1">
    <property type="nucleotide sequence ID" value="NZ_JNKN01000005.1"/>
</dbReference>
<dbReference type="Gene3D" id="1.20.1500.10">
    <property type="entry name" value="YheA/YmcA-like"/>
    <property type="match status" value="1"/>
</dbReference>
<dbReference type="EMBL" id="JQBL01000002">
    <property type="protein sequence ID" value="KRN51221.1"/>
    <property type="molecule type" value="Genomic_DNA"/>
</dbReference>
<comment type="caution">
    <text evidence="1">The sequence shown here is derived from an EMBL/GenBank/DDBJ whole genome shotgun (WGS) entry which is preliminary data.</text>
</comment>
<proteinExistence type="predicted"/>
<name>A0A0R2HLI1_9FIRM</name>
<keyword evidence="2" id="KW-1185">Reference proteome</keyword>
<dbReference type="InterPro" id="IPR023378">
    <property type="entry name" value="YheA/YmcA-like_dom_sf"/>
</dbReference>
<reference evidence="1 2" key="1">
    <citation type="journal article" date="2015" name="Genome Announc.">
        <title>Expanding the biotechnology potential of lactobacilli through comparative genomics of 213 strains and associated genera.</title>
        <authorList>
            <person name="Sun Z."/>
            <person name="Harris H.M."/>
            <person name="McCann A."/>
            <person name="Guo C."/>
            <person name="Argimon S."/>
            <person name="Zhang W."/>
            <person name="Yang X."/>
            <person name="Jeffery I.B."/>
            <person name="Cooney J.C."/>
            <person name="Kagawa T.F."/>
            <person name="Liu W."/>
            <person name="Song Y."/>
            <person name="Salvetti E."/>
            <person name="Wrobel A."/>
            <person name="Rasinkangas P."/>
            <person name="Parkhill J."/>
            <person name="Rea M.C."/>
            <person name="O'Sullivan O."/>
            <person name="Ritari J."/>
            <person name="Douillard F.P."/>
            <person name="Paul Ross R."/>
            <person name="Yang R."/>
            <person name="Briner A.E."/>
            <person name="Felis G.E."/>
            <person name="de Vos W.M."/>
            <person name="Barrangou R."/>
            <person name="Klaenhammer T.R."/>
            <person name="Caufield P.W."/>
            <person name="Cui Y."/>
            <person name="Zhang H."/>
            <person name="O'Toole P.W."/>
        </authorList>
    </citation>
    <scope>NUCLEOTIDE SEQUENCE [LARGE SCALE GENOMIC DNA]</scope>
    <source>
        <strain evidence="1 2">DSM 20405</strain>
    </source>
</reference>
<evidence type="ECO:0000313" key="1">
    <source>
        <dbReference type="EMBL" id="KRN51221.1"/>
    </source>
</evidence>
<dbReference type="SUPFAM" id="SSF158622">
    <property type="entry name" value="YheA/YmcA-like"/>
    <property type="match status" value="1"/>
</dbReference>